<reference evidence="3" key="1">
    <citation type="submission" date="2017-02" db="UniProtKB">
        <authorList>
            <consortium name="WormBaseParasite"/>
        </authorList>
    </citation>
    <scope>IDENTIFICATION</scope>
</reference>
<dbReference type="Proteomes" id="UP000267096">
    <property type="component" value="Unassembled WGS sequence"/>
</dbReference>
<organism evidence="3">
    <name type="scientific">Anisakis simplex</name>
    <name type="common">Herring worm</name>
    <dbReference type="NCBI Taxonomy" id="6269"/>
    <lineage>
        <taxon>Eukaryota</taxon>
        <taxon>Metazoa</taxon>
        <taxon>Ecdysozoa</taxon>
        <taxon>Nematoda</taxon>
        <taxon>Chromadorea</taxon>
        <taxon>Rhabditida</taxon>
        <taxon>Spirurina</taxon>
        <taxon>Ascaridomorpha</taxon>
        <taxon>Ascaridoidea</taxon>
        <taxon>Anisakidae</taxon>
        <taxon>Anisakis</taxon>
        <taxon>Anisakis simplex complex</taxon>
    </lineage>
</organism>
<dbReference type="WBParaSite" id="ASIM_0001823701-mRNA-1">
    <property type="protein sequence ID" value="ASIM_0001823701-mRNA-1"/>
    <property type="gene ID" value="ASIM_0001823701"/>
</dbReference>
<evidence type="ECO:0000313" key="2">
    <source>
        <dbReference type="Proteomes" id="UP000267096"/>
    </source>
</evidence>
<keyword evidence="2" id="KW-1185">Reference proteome</keyword>
<protein>
    <submittedName>
        <fullName evidence="1 3">Uncharacterized protein</fullName>
    </submittedName>
</protein>
<dbReference type="AlphaFoldDB" id="A0A0M3KB90"/>
<evidence type="ECO:0000313" key="1">
    <source>
        <dbReference type="EMBL" id="VDK60877.1"/>
    </source>
</evidence>
<accession>A0A0M3KB90</accession>
<sequence>MFYSNDSQDSDESEGQFDVALSDAVVWHPEDSVRAGVAGFKRDGGRPYSSCVALSCESTISTHAYNCS</sequence>
<proteinExistence type="predicted"/>
<dbReference type="EMBL" id="UYRR01034367">
    <property type="protein sequence ID" value="VDK60877.1"/>
    <property type="molecule type" value="Genomic_DNA"/>
</dbReference>
<name>A0A0M3KB90_ANISI</name>
<reference evidence="1 2" key="2">
    <citation type="submission" date="2018-11" db="EMBL/GenBank/DDBJ databases">
        <authorList>
            <consortium name="Pathogen Informatics"/>
        </authorList>
    </citation>
    <scope>NUCLEOTIDE SEQUENCE [LARGE SCALE GENOMIC DNA]</scope>
</reference>
<gene>
    <name evidence="1" type="ORF">ASIM_LOCUS17638</name>
</gene>
<evidence type="ECO:0000313" key="3">
    <source>
        <dbReference type="WBParaSite" id="ASIM_0001823701-mRNA-1"/>
    </source>
</evidence>